<keyword evidence="4" id="KW-1185">Reference proteome</keyword>
<dbReference type="Proteomes" id="UP000663792">
    <property type="component" value="Unassembled WGS sequence"/>
</dbReference>
<feature type="coiled-coil region" evidence="1">
    <location>
        <begin position="181"/>
        <end position="208"/>
    </location>
</feature>
<accession>A0A938YEU1</accession>
<evidence type="ECO:0000256" key="1">
    <source>
        <dbReference type="SAM" id="Coils"/>
    </source>
</evidence>
<evidence type="ECO:0000259" key="2">
    <source>
        <dbReference type="Pfam" id="PF00730"/>
    </source>
</evidence>
<dbReference type="SUPFAM" id="SSF48150">
    <property type="entry name" value="DNA-glycosylase"/>
    <property type="match status" value="1"/>
</dbReference>
<dbReference type="GO" id="GO:0006284">
    <property type="term" value="P:base-excision repair"/>
    <property type="evidence" value="ECO:0007669"/>
    <property type="project" value="InterPro"/>
</dbReference>
<dbReference type="GO" id="GO:0003824">
    <property type="term" value="F:catalytic activity"/>
    <property type="evidence" value="ECO:0007669"/>
    <property type="project" value="InterPro"/>
</dbReference>
<dbReference type="InterPro" id="IPR003265">
    <property type="entry name" value="HhH-GPD_domain"/>
</dbReference>
<comment type="caution">
    <text evidence="3">The sequence shown here is derived from an EMBL/GenBank/DDBJ whole genome shotgun (WGS) entry which is preliminary data.</text>
</comment>
<keyword evidence="1" id="KW-0175">Coiled coil</keyword>
<dbReference type="InterPro" id="IPR017658">
    <property type="entry name" value="HhH-GPD_base_excis"/>
</dbReference>
<dbReference type="Pfam" id="PF00730">
    <property type="entry name" value="HhH-GPD"/>
    <property type="match status" value="1"/>
</dbReference>
<proteinExistence type="predicted"/>
<dbReference type="NCBIfam" id="TIGR03252">
    <property type="entry name" value="HhH-GPD-type base excision DNA repair protein"/>
    <property type="match status" value="1"/>
</dbReference>
<name>A0A938YEU1_9ACTN</name>
<feature type="domain" description="HhH-GPD" evidence="2">
    <location>
        <begin position="34"/>
        <end position="195"/>
    </location>
</feature>
<protein>
    <submittedName>
        <fullName evidence="3">Fe-S cluster assembly protein HesB</fullName>
    </submittedName>
</protein>
<gene>
    <name evidence="3" type="ORF">JL106_07475</name>
</gene>
<evidence type="ECO:0000313" key="3">
    <source>
        <dbReference type="EMBL" id="MBM9467122.1"/>
    </source>
</evidence>
<reference evidence="3" key="1">
    <citation type="submission" date="2021-01" db="EMBL/GenBank/DDBJ databases">
        <title>YIM 132084 draft genome.</title>
        <authorList>
            <person name="An D."/>
        </authorList>
    </citation>
    <scope>NUCLEOTIDE SEQUENCE</scope>
    <source>
        <strain evidence="3">YIM 132084</strain>
    </source>
</reference>
<dbReference type="EMBL" id="JAERWK010000008">
    <property type="protein sequence ID" value="MBM9467122.1"/>
    <property type="molecule type" value="Genomic_DNA"/>
</dbReference>
<sequence length="212" mass="22235">MTVESSTVPRPLWLTGDPDADALLSVDPNALLLGMVLDQQVPMEKAFSGPKVIAERMGGRLDVAAIAHADQDAFAALCAERPAVHRFPGAMAARVQAVCRVLVETADGDAAALWRDARSGDEVRRAIAALPGFGDQKSAIFTALLGKQYGVTPPGWREAAGAYGEEGCFRSVADVVDPDSLSRVRAAKKAAKAEIRALEEQTRAAKAGPSAG</sequence>
<dbReference type="AlphaFoldDB" id="A0A938YEU1"/>
<evidence type="ECO:0000313" key="4">
    <source>
        <dbReference type="Proteomes" id="UP000663792"/>
    </source>
</evidence>
<dbReference type="InterPro" id="IPR011257">
    <property type="entry name" value="DNA_glycosylase"/>
</dbReference>
<organism evidence="3 4">
    <name type="scientific">Nakamurella leprariae</name>
    <dbReference type="NCBI Taxonomy" id="2803911"/>
    <lineage>
        <taxon>Bacteria</taxon>
        <taxon>Bacillati</taxon>
        <taxon>Actinomycetota</taxon>
        <taxon>Actinomycetes</taxon>
        <taxon>Nakamurellales</taxon>
        <taxon>Nakamurellaceae</taxon>
        <taxon>Nakamurella</taxon>
    </lineage>
</organism>